<dbReference type="InterPro" id="IPR040560">
    <property type="entry name" value="SYCP2_SLD"/>
</dbReference>
<name>A0A6A4WWK8_AMPAM</name>
<reference evidence="3 4" key="1">
    <citation type="submission" date="2019-07" db="EMBL/GenBank/DDBJ databases">
        <title>Draft genome assembly of a fouling barnacle, Amphibalanus amphitrite (Darwin, 1854): The first reference genome for Thecostraca.</title>
        <authorList>
            <person name="Kim W."/>
        </authorList>
    </citation>
    <scope>NUCLEOTIDE SEQUENCE [LARGE SCALE GENOMIC DNA]</scope>
    <source>
        <strain evidence="3">SNU_AA5</strain>
        <tissue evidence="3">Soma without cirri and trophi</tissue>
    </source>
</reference>
<protein>
    <submittedName>
        <fullName evidence="3">Synaptonemal complex protein 2</fullName>
    </submittedName>
</protein>
<feature type="compositionally biased region" description="Low complexity" evidence="1">
    <location>
        <begin position="1247"/>
        <end position="1266"/>
    </location>
</feature>
<evidence type="ECO:0000313" key="3">
    <source>
        <dbReference type="EMBL" id="KAF0310323.1"/>
    </source>
</evidence>
<feature type="compositionally biased region" description="Pro residues" evidence="1">
    <location>
        <begin position="1281"/>
        <end position="1290"/>
    </location>
</feature>
<feature type="region of interest" description="Disordered" evidence="1">
    <location>
        <begin position="370"/>
        <end position="1297"/>
    </location>
</feature>
<feature type="compositionally biased region" description="Acidic residues" evidence="1">
    <location>
        <begin position="611"/>
        <end position="620"/>
    </location>
</feature>
<feature type="domain" description="Synaptonemal complex protein 2 Spt16M-like" evidence="2">
    <location>
        <begin position="212"/>
        <end position="334"/>
    </location>
</feature>
<feature type="compositionally biased region" description="Basic residues" evidence="1">
    <location>
        <begin position="881"/>
        <end position="890"/>
    </location>
</feature>
<feature type="compositionally biased region" description="Low complexity" evidence="1">
    <location>
        <begin position="1166"/>
        <end position="1183"/>
    </location>
</feature>
<proteinExistence type="predicted"/>
<dbReference type="PANTHER" id="PTHR15607:SF18">
    <property type="entry name" value="SYNAPTONEMAL COMPLEX PROTEIN 2-LIKE ISOFORM X1"/>
    <property type="match status" value="1"/>
</dbReference>
<dbReference type="PANTHER" id="PTHR15607">
    <property type="entry name" value="SYNAPTONEMAL COMPLEX PROTEIN-RELATED"/>
    <property type="match status" value="1"/>
</dbReference>
<feature type="compositionally biased region" description="Low complexity" evidence="1">
    <location>
        <begin position="500"/>
        <end position="514"/>
    </location>
</feature>
<feature type="compositionally biased region" description="Polar residues" evidence="1">
    <location>
        <begin position="703"/>
        <end position="712"/>
    </location>
</feature>
<feature type="compositionally biased region" description="Basic and acidic residues" evidence="1">
    <location>
        <begin position="1009"/>
        <end position="1036"/>
    </location>
</feature>
<keyword evidence="4" id="KW-1185">Reference proteome</keyword>
<dbReference type="Pfam" id="PF18584">
    <property type="entry name" value="SYCP2_SLD"/>
    <property type="match status" value="1"/>
</dbReference>
<feature type="compositionally biased region" description="Basic and acidic residues" evidence="1">
    <location>
        <begin position="794"/>
        <end position="811"/>
    </location>
</feature>
<gene>
    <name evidence="3" type="primary">Sycp2_1</name>
    <name evidence="3" type="ORF">FJT64_018659</name>
</gene>
<feature type="compositionally biased region" description="Basic and acidic residues" evidence="1">
    <location>
        <begin position="440"/>
        <end position="450"/>
    </location>
</feature>
<comment type="caution">
    <text evidence="3">The sequence shown here is derived from an EMBL/GenBank/DDBJ whole genome shotgun (WGS) entry which is preliminary data.</text>
</comment>
<accession>A0A6A4WWK8</accession>
<feature type="compositionally biased region" description="Basic and acidic residues" evidence="1">
    <location>
        <begin position="766"/>
        <end position="784"/>
    </location>
</feature>
<feature type="region of interest" description="Disordered" evidence="1">
    <location>
        <begin position="1408"/>
        <end position="1455"/>
    </location>
</feature>
<feature type="compositionally biased region" description="Low complexity" evidence="1">
    <location>
        <begin position="676"/>
        <end position="685"/>
    </location>
</feature>
<feature type="compositionally biased region" description="Low complexity" evidence="1">
    <location>
        <begin position="1412"/>
        <end position="1424"/>
    </location>
</feature>
<evidence type="ECO:0000313" key="4">
    <source>
        <dbReference type="Proteomes" id="UP000440578"/>
    </source>
</evidence>
<evidence type="ECO:0000259" key="2">
    <source>
        <dbReference type="Pfam" id="PF18584"/>
    </source>
</evidence>
<feature type="compositionally biased region" description="Basic and acidic residues" evidence="1">
    <location>
        <begin position="621"/>
        <end position="656"/>
    </location>
</feature>
<feature type="compositionally biased region" description="Low complexity" evidence="1">
    <location>
        <begin position="472"/>
        <end position="482"/>
    </location>
</feature>
<feature type="compositionally biased region" description="Polar residues" evidence="1">
    <location>
        <begin position="373"/>
        <end position="382"/>
    </location>
</feature>
<dbReference type="InterPro" id="IPR024835">
    <property type="entry name" value="SYCP2-like"/>
</dbReference>
<dbReference type="EMBL" id="VIIS01000319">
    <property type="protein sequence ID" value="KAF0310323.1"/>
    <property type="molecule type" value="Genomic_DNA"/>
</dbReference>
<feature type="compositionally biased region" description="Polar residues" evidence="1">
    <location>
        <begin position="483"/>
        <end position="492"/>
    </location>
</feature>
<feature type="compositionally biased region" description="Polar residues" evidence="1">
    <location>
        <begin position="934"/>
        <end position="943"/>
    </location>
</feature>
<feature type="compositionally biased region" description="Pro residues" evidence="1">
    <location>
        <begin position="458"/>
        <end position="471"/>
    </location>
</feature>
<sequence length="1455" mass="156636">MRMVCELLPFVGDSRPYMAFCMVRLVQELAVDEKTGAVIQYRLSDLMGCVIDYIQEGLDAEDVKNLLGAATDVLRLMLQRGRAALADFLCQFLAVAGADGTPLEVTRQLMAVTNQLLEPLQRAQRSAVRTQLDEQLPALLRLLTTCGDYDMQANLVECLFRLSTQPERPLLAAAWLPSDELRNAFVAISNFDPDCRLLLNAFNRRLGAERKVFSFPAESVTLAGFVLEKPDDPDYHDMWVDFNEGSGSVSLYCQRPVTETQPDETLWETVTIRRDDVTRARLRLQRHRQVVQLTLDRPCRQLLSSGALETFDGSDVSLAFLKGHDLHSVLGRLYGPAVYKFQACEELASERVQKASATIRGVHCRSTVDAPAQSVTTASSSAGCGRAAPRHKASVPLSAVSSGGGARPQARRPVDAPKSSVPVLAGQRAAGRYSPLEMRSPGRELHRERASPAAERAPVPPAEAPPAPPAEAPAAPAAEAVPISQSSGTSVIEPTPRPAPASSVPSTPGVSSTAQACVRTPQGRRRPADSPAAPESVSASGREAKSAGEPSQRRQQHGRSQDAAESVEQQTKQRRGHGPDEHGDGAGEQAEEESDQEAGPNIQEVMSDNEREAEDDYELQVEEHDSEREHEDEMQEHDDVADKHQTEGAQKSKPDQSPEQAPSLDFEASPPASTIAERSPLAAPAPASPPPAAERAPKPADQSFASVESRQWATRRPRAAARAPYIEVSDSAGGSDDRGISPSPPPPQRRSPARRDDNNNVPDADDVSRRRDRPRDKTSTDRGARAVKQTAKAAAEKKEKQAAVRGAEKQARSKAPAGKRDKRRACVTFEEQDTADTARDEAKKSRRLTLAKDSSADEYVPHSIFSQSDSADSEFSAPWHKPSKKSRYPRSPHIFSDVGTSTDGERLPPSAPAPQRHVGTFKRFPVYDPRSVRNKSLLSQEESWQAELSRRGGRGRGGRGQRGSASRRGGGSKRGAASARGRGGQSGRGATSAKRGVSRSQPAGGWADRVSHDESRLQSPEVLRDEPAPFDERDLSDAEVPPAKRRPSRSLASRFGWGSTGSESGERPLEVSPPAPAAQSRGSRRHSGRQRTAEPAPAVSPSDEPLQQPELELSGNHELCAELELSAPPPPAALDASGSGHVSHLSISATESAPALACPPNTPLSAGKAVAPAAPTAAQLGDAMQWQPVSPQRVRPPAPDPAALTATQEFRLDDHLALEAEASRPVSPAPLDASQHLSDSPLPSPIRASSTVPPTPSAAARPATGATPPPARQPAVEFRQPLPPPPPPPATDQRPQPSVLMSQTTDMIRAELSGMLVDWETSSVRSEQQQQAGPAELLRAVAAIRRQVMRLEERDEQLYQLSRRSAAAQETLLAQQRAAVATQERLGEAATAARRQAAEKILAECERLERQPPAAASARAPPAADGVESEIQSVQRELEQMLSAAGDDQLHDYRC</sequence>
<organism evidence="3 4">
    <name type="scientific">Amphibalanus amphitrite</name>
    <name type="common">Striped barnacle</name>
    <name type="synonym">Balanus amphitrite</name>
    <dbReference type="NCBI Taxonomy" id="1232801"/>
    <lineage>
        <taxon>Eukaryota</taxon>
        <taxon>Metazoa</taxon>
        <taxon>Ecdysozoa</taxon>
        <taxon>Arthropoda</taxon>
        <taxon>Crustacea</taxon>
        <taxon>Multicrustacea</taxon>
        <taxon>Cirripedia</taxon>
        <taxon>Thoracica</taxon>
        <taxon>Thoracicalcarea</taxon>
        <taxon>Balanomorpha</taxon>
        <taxon>Balanoidea</taxon>
        <taxon>Balanidae</taxon>
        <taxon>Amphibalaninae</taxon>
        <taxon>Amphibalanus</taxon>
    </lineage>
</organism>
<dbReference type="OrthoDB" id="6356536at2759"/>
<dbReference type="Proteomes" id="UP000440578">
    <property type="component" value="Unassembled WGS sequence"/>
</dbReference>
<evidence type="ECO:0000256" key="1">
    <source>
        <dbReference type="SAM" id="MobiDB-lite"/>
    </source>
</evidence>
<feature type="compositionally biased region" description="Basic and acidic residues" evidence="1">
    <location>
        <begin position="1210"/>
        <end position="1222"/>
    </location>
</feature>